<dbReference type="AlphaFoldDB" id="A0A1G8V4G6"/>
<dbReference type="RefSeq" id="WP_091594368.1">
    <property type="nucleotide sequence ID" value="NZ_FNEE01000007.1"/>
</dbReference>
<evidence type="ECO:0000313" key="2">
    <source>
        <dbReference type="Proteomes" id="UP000198894"/>
    </source>
</evidence>
<gene>
    <name evidence="1" type="ORF">SAMN05428953_107203</name>
</gene>
<organism evidence="1 2">
    <name type="scientific">Mesorhizobium muleiense</name>
    <dbReference type="NCBI Taxonomy" id="1004279"/>
    <lineage>
        <taxon>Bacteria</taxon>
        <taxon>Pseudomonadati</taxon>
        <taxon>Pseudomonadota</taxon>
        <taxon>Alphaproteobacteria</taxon>
        <taxon>Hyphomicrobiales</taxon>
        <taxon>Phyllobacteriaceae</taxon>
        <taxon>Mesorhizobium</taxon>
    </lineage>
</organism>
<evidence type="ECO:0000313" key="1">
    <source>
        <dbReference type="EMBL" id="SDJ60972.1"/>
    </source>
</evidence>
<reference evidence="2" key="1">
    <citation type="submission" date="2016-10" db="EMBL/GenBank/DDBJ databases">
        <authorList>
            <person name="Varghese N."/>
            <person name="Submissions S."/>
        </authorList>
    </citation>
    <scope>NUCLEOTIDE SEQUENCE [LARGE SCALE GENOMIC DNA]</scope>
    <source>
        <strain evidence="2">CGMCC 1.11022</strain>
    </source>
</reference>
<sequence>MIVDIPTAADFYAAGLKQVHLAWQIAMQSLRDYDDATYYKLAYETPEEATADFWRRSQPLLANAYSLIQHGMELALKGRIAAVTPYLLIGDPKDWPNNAANGTASFGEFRTLDAVDLVKVHNSVIAPPLDNDFKVFWDQVRRDRNRIMHSAEPGTFTPAEVVKTILTAVDVLFHDIPWPRRLLQMEYESKFASLGFVDDAQNNVLFEIGSAIRQLTPAEAKRFFGFDNDLRGYVCPYCYFAANRDWQDEWPHLAQFTTKTPGATSLYCFVCERTTEVERAACLDEACKGDAIAEGICLTCTRLQ</sequence>
<protein>
    <submittedName>
        <fullName evidence="1">Uncharacterized protein</fullName>
    </submittedName>
</protein>
<dbReference type="EMBL" id="FNEE01000007">
    <property type="protein sequence ID" value="SDJ60972.1"/>
    <property type="molecule type" value="Genomic_DNA"/>
</dbReference>
<accession>A0A1G8V4G6</accession>
<dbReference type="Proteomes" id="UP000198894">
    <property type="component" value="Unassembled WGS sequence"/>
</dbReference>
<keyword evidence="2" id="KW-1185">Reference proteome</keyword>
<name>A0A1G8V4G6_9HYPH</name>
<proteinExistence type="predicted"/>